<dbReference type="Gene3D" id="3.40.50.2000">
    <property type="entry name" value="Glycogen Phosphorylase B"/>
    <property type="match status" value="2"/>
</dbReference>
<feature type="domain" description="Glycosyltransferase subfamily 4-like N-terminal" evidence="2">
    <location>
        <begin position="29"/>
        <end position="165"/>
    </location>
</feature>
<evidence type="ECO:0000313" key="3">
    <source>
        <dbReference type="EMBL" id="SCX09639.1"/>
    </source>
</evidence>
<name>A0A1G4VNY0_9FLAO</name>
<dbReference type="AlphaFoldDB" id="A0A1G4VNY0"/>
<proteinExistence type="predicted"/>
<reference evidence="3 4" key="1">
    <citation type="submission" date="2016-10" db="EMBL/GenBank/DDBJ databases">
        <authorList>
            <person name="de Groot N.N."/>
        </authorList>
    </citation>
    <scope>NUCLEOTIDE SEQUENCE [LARGE SCALE GENOMIC DNA]</scope>
    <source>
        <strain evidence="3 4">CGMCC 1.3801</strain>
    </source>
</reference>
<dbReference type="GO" id="GO:0016757">
    <property type="term" value="F:glycosyltransferase activity"/>
    <property type="evidence" value="ECO:0007669"/>
    <property type="project" value="InterPro"/>
</dbReference>
<evidence type="ECO:0000259" key="2">
    <source>
        <dbReference type="Pfam" id="PF13439"/>
    </source>
</evidence>
<protein>
    <submittedName>
        <fullName evidence="3">Glycosyltransferase involved in cell wall bisynthesis</fullName>
    </submittedName>
</protein>
<feature type="domain" description="Glycosyl transferase family 1" evidence="1">
    <location>
        <begin position="175"/>
        <end position="324"/>
    </location>
</feature>
<dbReference type="EMBL" id="FMTY01000003">
    <property type="protein sequence ID" value="SCX09639.1"/>
    <property type="molecule type" value="Genomic_DNA"/>
</dbReference>
<evidence type="ECO:0000313" key="4">
    <source>
        <dbReference type="Proteomes" id="UP000182124"/>
    </source>
</evidence>
<evidence type="ECO:0000259" key="1">
    <source>
        <dbReference type="Pfam" id="PF00534"/>
    </source>
</evidence>
<dbReference type="PANTHER" id="PTHR45947">
    <property type="entry name" value="SULFOQUINOVOSYL TRANSFERASE SQD2"/>
    <property type="match status" value="1"/>
</dbReference>
<organism evidence="3 4">
    <name type="scientific">Flavobacterium saliperosum</name>
    <dbReference type="NCBI Taxonomy" id="329186"/>
    <lineage>
        <taxon>Bacteria</taxon>
        <taxon>Pseudomonadati</taxon>
        <taxon>Bacteroidota</taxon>
        <taxon>Flavobacteriia</taxon>
        <taxon>Flavobacteriales</taxon>
        <taxon>Flavobacteriaceae</taxon>
        <taxon>Flavobacterium</taxon>
    </lineage>
</organism>
<sequence length="353" mass="39568">MKIVRITTLLDFGGQERKYLSFTEDKTLLKHEYVFAAIGHGGNAEKILQERGFDVTVFNNNPAITNLKNIWVLYKWFRKVKPDVVHTAAAEANFHGVIAARLAGVKIVVAEEIGLPNHSPVARFVFRFVYKFVKKVICVSKAVNDFLIAIKELPSEKGIVIYNPVSKPMFFKKHLTDAFTIVCVGRLETVKNQQLLIKAFAQLENKESRLLLVGDGRTRTALEQMIKEFNLEHRVVITGFSETPEFFLSQAHLFVLPSLSEGFGIAVVEAMQQGLPCLCSNVGGIPEFIEEGLTGWLFDPNQEGELTKKLNVISKLSLSELEAVGAAAKAYANNRFTSEKYVTHLENFYEALL</sequence>
<dbReference type="InterPro" id="IPR050194">
    <property type="entry name" value="Glycosyltransferase_grp1"/>
</dbReference>
<dbReference type="RefSeq" id="WP_023577269.1">
    <property type="nucleotide sequence ID" value="NZ_CBCSBQ010000006.1"/>
</dbReference>
<dbReference type="InterPro" id="IPR001296">
    <property type="entry name" value="Glyco_trans_1"/>
</dbReference>
<accession>A0A1G4VNY0</accession>
<dbReference type="Pfam" id="PF00534">
    <property type="entry name" value="Glycos_transf_1"/>
    <property type="match status" value="1"/>
</dbReference>
<keyword evidence="3" id="KW-0808">Transferase</keyword>
<dbReference type="InterPro" id="IPR028098">
    <property type="entry name" value="Glyco_trans_4-like_N"/>
</dbReference>
<dbReference type="PANTHER" id="PTHR45947:SF3">
    <property type="entry name" value="SULFOQUINOVOSYL TRANSFERASE SQD2"/>
    <property type="match status" value="1"/>
</dbReference>
<dbReference type="Proteomes" id="UP000182124">
    <property type="component" value="Unassembled WGS sequence"/>
</dbReference>
<gene>
    <name evidence="3" type="ORF">SAMN02927925_01420</name>
</gene>
<dbReference type="SUPFAM" id="SSF53756">
    <property type="entry name" value="UDP-Glycosyltransferase/glycogen phosphorylase"/>
    <property type="match status" value="1"/>
</dbReference>
<dbReference type="eggNOG" id="COG0438">
    <property type="taxonomic scope" value="Bacteria"/>
</dbReference>
<dbReference type="STRING" id="329186.SAMN02927925_01420"/>
<dbReference type="Pfam" id="PF13439">
    <property type="entry name" value="Glyco_transf_4"/>
    <property type="match status" value="1"/>
</dbReference>